<reference evidence="1" key="2">
    <citation type="submission" date="2015-03" db="EMBL/GenBank/DDBJ databases">
        <authorList>
            <person name="Chow C.-E.T."/>
            <person name="Winget D.M."/>
            <person name="White R.A.III."/>
            <person name="Hallam S.J."/>
            <person name="Suttle C.A."/>
        </authorList>
    </citation>
    <scope>NUCLEOTIDE SEQUENCE</scope>
    <source>
        <strain evidence="1">Anoxic3_9</strain>
    </source>
</reference>
<sequence>MRKISLITMALCLVFLASCSMKNLTPVEQASVIGAESSKTYISLYNTYVSLEGVLEGEALEKLKKTAPAFDQAKICLIAYNDLVIKWRVLGGGEPVELIKNKELLNSLLAEISTVLISLM</sequence>
<reference evidence="1" key="1">
    <citation type="journal article" date="2015" name="Front. Microbiol.">
        <title>Combining genomic sequencing methods to explore viral diversity and reveal potential virus-host interactions.</title>
        <authorList>
            <person name="Chow C.E."/>
            <person name="Winget D.M."/>
            <person name="White R.A.III."/>
            <person name="Hallam S.J."/>
            <person name="Suttle C.A."/>
        </authorList>
    </citation>
    <scope>NUCLEOTIDE SEQUENCE</scope>
    <source>
        <strain evidence="1">Anoxic3_9</strain>
    </source>
</reference>
<proteinExistence type="predicted"/>
<name>A0A0F7L4W3_9VIRU</name>
<accession>A0A0F7L4W3</accession>
<protein>
    <submittedName>
        <fullName evidence="1">Uncharacterized protein</fullName>
    </submittedName>
</protein>
<evidence type="ECO:0000313" key="1">
    <source>
        <dbReference type="EMBL" id="AKH46538.1"/>
    </source>
</evidence>
<dbReference type="PROSITE" id="PS51257">
    <property type="entry name" value="PROKAR_LIPOPROTEIN"/>
    <property type="match status" value="1"/>
</dbReference>
<dbReference type="EMBL" id="KR029584">
    <property type="protein sequence ID" value="AKH46538.1"/>
    <property type="molecule type" value="Genomic_DNA"/>
</dbReference>
<organism evidence="1">
    <name type="scientific">uncultured marine virus</name>
    <dbReference type="NCBI Taxonomy" id="186617"/>
    <lineage>
        <taxon>Viruses</taxon>
        <taxon>environmental samples</taxon>
    </lineage>
</organism>